<gene>
    <name evidence="7" type="ORF">HMPREF1535_01498</name>
</gene>
<dbReference type="InterPro" id="IPR036388">
    <property type="entry name" value="WH-like_DNA-bd_sf"/>
</dbReference>
<dbReference type="PATRIC" id="fig|927665.4.peg.1531"/>
<accession>A0A0F5JG93</accession>
<dbReference type="EMBL" id="AQHV01000010">
    <property type="protein sequence ID" value="KKB56846.1"/>
    <property type="molecule type" value="Genomic_DNA"/>
</dbReference>
<evidence type="ECO:0000256" key="2">
    <source>
        <dbReference type="ARBA" id="ARBA00023015"/>
    </source>
</evidence>
<dbReference type="CDD" id="cd06171">
    <property type="entry name" value="Sigma70_r4"/>
    <property type="match status" value="1"/>
</dbReference>
<dbReference type="Pfam" id="PF08281">
    <property type="entry name" value="Sigma70_r4_2"/>
    <property type="match status" value="1"/>
</dbReference>
<evidence type="ECO:0000259" key="5">
    <source>
        <dbReference type="Pfam" id="PF04542"/>
    </source>
</evidence>
<dbReference type="Proteomes" id="UP000033047">
    <property type="component" value="Unassembled WGS sequence"/>
</dbReference>
<dbReference type="InterPro" id="IPR013249">
    <property type="entry name" value="RNA_pol_sigma70_r4_t2"/>
</dbReference>
<dbReference type="GO" id="GO:0006352">
    <property type="term" value="P:DNA-templated transcription initiation"/>
    <property type="evidence" value="ECO:0007669"/>
    <property type="project" value="InterPro"/>
</dbReference>
<dbReference type="SUPFAM" id="SSF88946">
    <property type="entry name" value="Sigma2 domain of RNA polymerase sigma factors"/>
    <property type="match status" value="1"/>
</dbReference>
<evidence type="ECO:0000256" key="1">
    <source>
        <dbReference type="ARBA" id="ARBA00010641"/>
    </source>
</evidence>
<dbReference type="SUPFAM" id="SSF88659">
    <property type="entry name" value="Sigma3 and sigma4 domains of RNA polymerase sigma factors"/>
    <property type="match status" value="1"/>
</dbReference>
<dbReference type="InterPro" id="IPR007627">
    <property type="entry name" value="RNA_pol_sigma70_r2"/>
</dbReference>
<comment type="caution">
    <text evidence="7">The sequence shown here is derived from an EMBL/GenBank/DDBJ whole genome shotgun (WGS) entry which is preliminary data.</text>
</comment>
<name>A0A0F5JG93_9BACT</name>
<evidence type="ECO:0000313" key="8">
    <source>
        <dbReference type="Proteomes" id="UP000033047"/>
    </source>
</evidence>
<feature type="domain" description="RNA polymerase sigma-70 region 2" evidence="5">
    <location>
        <begin position="36"/>
        <end position="100"/>
    </location>
</feature>
<dbReference type="PANTHER" id="PTHR43133">
    <property type="entry name" value="RNA POLYMERASE ECF-TYPE SIGMA FACTO"/>
    <property type="match status" value="1"/>
</dbReference>
<keyword evidence="2" id="KW-0805">Transcription regulation</keyword>
<dbReference type="HOGENOM" id="CLU_047691_4_2_10"/>
<organism evidence="7 8">
    <name type="scientific">Parabacteroides goldsteinii DSM 19448 = WAL 12034</name>
    <dbReference type="NCBI Taxonomy" id="927665"/>
    <lineage>
        <taxon>Bacteria</taxon>
        <taxon>Pseudomonadati</taxon>
        <taxon>Bacteroidota</taxon>
        <taxon>Bacteroidia</taxon>
        <taxon>Bacteroidales</taxon>
        <taxon>Tannerellaceae</taxon>
        <taxon>Parabacteroides</taxon>
    </lineage>
</organism>
<dbReference type="GO" id="GO:0016987">
    <property type="term" value="F:sigma factor activity"/>
    <property type="evidence" value="ECO:0007669"/>
    <property type="project" value="UniProtKB-KW"/>
</dbReference>
<proteinExistence type="inferred from homology"/>
<feature type="domain" description="RNA polymerase sigma factor 70 region 4 type 2" evidence="6">
    <location>
        <begin position="136"/>
        <end position="187"/>
    </location>
</feature>
<dbReference type="InterPro" id="IPR013324">
    <property type="entry name" value="RNA_pol_sigma_r3/r4-like"/>
</dbReference>
<dbReference type="Pfam" id="PF04542">
    <property type="entry name" value="Sigma70_r2"/>
    <property type="match status" value="1"/>
</dbReference>
<dbReference type="Gene3D" id="1.10.10.10">
    <property type="entry name" value="Winged helix-like DNA-binding domain superfamily/Winged helix DNA-binding domain"/>
    <property type="match status" value="1"/>
</dbReference>
<dbReference type="AlphaFoldDB" id="A0A0F5JG93"/>
<dbReference type="Gene3D" id="1.10.1740.10">
    <property type="match status" value="1"/>
</dbReference>
<comment type="similarity">
    <text evidence="1">Belongs to the sigma-70 factor family. ECF subfamily.</text>
</comment>
<keyword evidence="3" id="KW-0731">Sigma factor</keyword>
<dbReference type="GO" id="GO:0003677">
    <property type="term" value="F:DNA binding"/>
    <property type="evidence" value="ECO:0007669"/>
    <property type="project" value="InterPro"/>
</dbReference>
<protein>
    <submittedName>
        <fullName evidence="7">Sigma-70 family RNA polymerase sigma factor</fullName>
    </submittedName>
</protein>
<sequence>MRKNTESTPMTTKKRNSDQIIWENFLCGDDEAYTYIYREYSQALYAYGMHFTSDKGLVEDCIQDVFIKIFQNRRHLQSTDNIKLYLFIALKNKLFNIFRKDIKYSQIDSLEPVFAAEYTIEDEIIENEREQFLNEKMIRMLEVLSPRQKEIIYYRFVEGLSYEEICQIMDMNYQSTQNLIQRSLKKLRTTFSQAEMQFVLLLLISM</sequence>
<dbReference type="InterPro" id="IPR039425">
    <property type="entry name" value="RNA_pol_sigma-70-like"/>
</dbReference>
<keyword evidence="4" id="KW-0804">Transcription</keyword>
<reference evidence="7 8" key="1">
    <citation type="submission" date="2013-04" db="EMBL/GenBank/DDBJ databases">
        <title>The Genome Sequence of Parabacteroides goldsteinii DSM 19448.</title>
        <authorList>
            <consortium name="The Broad Institute Genomics Platform"/>
            <person name="Earl A."/>
            <person name="Ward D."/>
            <person name="Feldgarden M."/>
            <person name="Gevers D."/>
            <person name="Martens E."/>
            <person name="Sakamoto M."/>
            <person name="Benno Y."/>
            <person name="Song Y."/>
            <person name="Liu C."/>
            <person name="Lee J."/>
            <person name="Bolanos M."/>
            <person name="Vaisanen M.L."/>
            <person name="Finegold S.M."/>
            <person name="Walker B."/>
            <person name="Young S."/>
            <person name="Zeng Q."/>
            <person name="Gargeya S."/>
            <person name="Fitzgerald M."/>
            <person name="Haas B."/>
            <person name="Abouelleil A."/>
            <person name="Allen A.W."/>
            <person name="Alvarado L."/>
            <person name="Arachchi H.M."/>
            <person name="Berlin A.M."/>
            <person name="Chapman S.B."/>
            <person name="Gainer-Dewar J."/>
            <person name="Goldberg J."/>
            <person name="Griggs A."/>
            <person name="Gujja S."/>
            <person name="Hansen M."/>
            <person name="Howarth C."/>
            <person name="Imamovic A."/>
            <person name="Ireland A."/>
            <person name="Larimer J."/>
            <person name="McCowan C."/>
            <person name="Murphy C."/>
            <person name="Pearson M."/>
            <person name="Poon T.W."/>
            <person name="Priest M."/>
            <person name="Roberts A."/>
            <person name="Saif S."/>
            <person name="Shea T."/>
            <person name="Sisk P."/>
            <person name="Sykes S."/>
            <person name="Wortman J."/>
            <person name="Nusbaum C."/>
            <person name="Birren B."/>
        </authorList>
    </citation>
    <scope>NUCLEOTIDE SEQUENCE [LARGE SCALE GENOMIC DNA]</scope>
    <source>
        <strain evidence="7 8">DSM 19448</strain>
    </source>
</reference>
<evidence type="ECO:0000313" key="7">
    <source>
        <dbReference type="EMBL" id="KKB56846.1"/>
    </source>
</evidence>
<dbReference type="PANTHER" id="PTHR43133:SF46">
    <property type="entry name" value="RNA POLYMERASE SIGMA-70 FACTOR ECF SUBFAMILY"/>
    <property type="match status" value="1"/>
</dbReference>
<dbReference type="InterPro" id="IPR014284">
    <property type="entry name" value="RNA_pol_sigma-70_dom"/>
</dbReference>
<evidence type="ECO:0000256" key="4">
    <source>
        <dbReference type="ARBA" id="ARBA00023163"/>
    </source>
</evidence>
<evidence type="ECO:0000256" key="3">
    <source>
        <dbReference type="ARBA" id="ARBA00023082"/>
    </source>
</evidence>
<dbReference type="NCBIfam" id="TIGR02937">
    <property type="entry name" value="sigma70-ECF"/>
    <property type="match status" value="1"/>
</dbReference>
<dbReference type="STRING" id="927665.HMPREF1535_01498"/>
<evidence type="ECO:0000259" key="6">
    <source>
        <dbReference type="Pfam" id="PF08281"/>
    </source>
</evidence>
<dbReference type="InterPro" id="IPR013325">
    <property type="entry name" value="RNA_pol_sigma_r2"/>
</dbReference>